<dbReference type="PANTHER" id="PTHR33169">
    <property type="entry name" value="PADR-FAMILY TRANSCRIPTIONAL REGULATOR"/>
    <property type="match status" value="1"/>
</dbReference>
<organism evidence="2 3">
    <name type="scientific">Svornostia abyssi</name>
    <dbReference type="NCBI Taxonomy" id="2898438"/>
    <lineage>
        <taxon>Bacteria</taxon>
        <taxon>Bacillati</taxon>
        <taxon>Actinomycetota</taxon>
        <taxon>Thermoleophilia</taxon>
        <taxon>Solirubrobacterales</taxon>
        <taxon>Baekduiaceae</taxon>
        <taxon>Svornostia</taxon>
    </lineage>
</organism>
<reference evidence="3" key="1">
    <citation type="submission" date="2021-11" db="EMBL/GenBank/DDBJ databases">
        <title>Cultivation dependent microbiological survey of springs from the worlds oldest radium mine currently devoted to the extraction of radon-saturated water.</title>
        <authorList>
            <person name="Kapinusova G."/>
            <person name="Smrhova T."/>
            <person name="Strejcek M."/>
            <person name="Suman J."/>
            <person name="Jani K."/>
            <person name="Pajer P."/>
            <person name="Uhlik O."/>
        </authorList>
    </citation>
    <scope>NUCLEOTIDE SEQUENCE [LARGE SCALE GENOMIC DNA]</scope>
    <source>
        <strain evidence="3">J379</strain>
    </source>
</reference>
<keyword evidence="3" id="KW-1185">Reference proteome</keyword>
<gene>
    <name evidence="2" type="ORF">LRS13_22610</name>
</gene>
<sequence length="150" mass="15970">MSPRPDTDRAVADVASLEDARAAAGAPGAGGAGSADMLSGALRKAGLLPLLVLHLLRDGPSYGNQLMERIGELSGGLLAVNPNTMYPLLRSLEAKGLIAGEWEHPERRSRRFYRLTETGEAERALLAGELAPKLEAFAVSLDALRAELRR</sequence>
<dbReference type="RefSeq" id="WP_353863934.1">
    <property type="nucleotide sequence ID" value="NZ_CP088295.1"/>
</dbReference>
<dbReference type="Pfam" id="PF03551">
    <property type="entry name" value="PadR"/>
    <property type="match status" value="1"/>
</dbReference>
<proteinExistence type="predicted"/>
<dbReference type="InterPro" id="IPR036390">
    <property type="entry name" value="WH_DNA-bd_sf"/>
</dbReference>
<dbReference type="Proteomes" id="UP001058860">
    <property type="component" value="Chromosome"/>
</dbReference>
<dbReference type="InterPro" id="IPR005149">
    <property type="entry name" value="Tscrpt_reg_PadR_N"/>
</dbReference>
<dbReference type="InterPro" id="IPR036388">
    <property type="entry name" value="WH-like_DNA-bd_sf"/>
</dbReference>
<feature type="domain" description="Transcription regulator PadR N-terminal" evidence="1">
    <location>
        <begin position="52"/>
        <end position="123"/>
    </location>
</feature>
<dbReference type="SUPFAM" id="SSF46785">
    <property type="entry name" value="Winged helix' DNA-binding domain"/>
    <property type="match status" value="1"/>
</dbReference>
<name>A0ABY5PFK2_9ACTN</name>
<evidence type="ECO:0000313" key="3">
    <source>
        <dbReference type="Proteomes" id="UP001058860"/>
    </source>
</evidence>
<accession>A0ABY5PFK2</accession>
<dbReference type="EMBL" id="CP088295">
    <property type="protein sequence ID" value="UUY03428.1"/>
    <property type="molecule type" value="Genomic_DNA"/>
</dbReference>
<evidence type="ECO:0000259" key="1">
    <source>
        <dbReference type="Pfam" id="PF03551"/>
    </source>
</evidence>
<evidence type="ECO:0000313" key="2">
    <source>
        <dbReference type="EMBL" id="UUY03428.1"/>
    </source>
</evidence>
<dbReference type="Gene3D" id="1.10.10.10">
    <property type="entry name" value="Winged helix-like DNA-binding domain superfamily/Winged helix DNA-binding domain"/>
    <property type="match status" value="1"/>
</dbReference>
<dbReference type="PANTHER" id="PTHR33169:SF26">
    <property type="entry name" value="CONSERVED PROTEIN"/>
    <property type="match status" value="1"/>
</dbReference>
<dbReference type="InterPro" id="IPR052509">
    <property type="entry name" value="Metal_resp_DNA-bind_regulator"/>
</dbReference>
<protein>
    <submittedName>
        <fullName evidence="2">PadR family transcriptional regulator</fullName>
    </submittedName>
</protein>